<name>A0AAV7V249_PLEWA</name>
<evidence type="ECO:0000313" key="2">
    <source>
        <dbReference type="Proteomes" id="UP001066276"/>
    </source>
</evidence>
<organism evidence="1 2">
    <name type="scientific">Pleurodeles waltl</name>
    <name type="common">Iberian ribbed newt</name>
    <dbReference type="NCBI Taxonomy" id="8319"/>
    <lineage>
        <taxon>Eukaryota</taxon>
        <taxon>Metazoa</taxon>
        <taxon>Chordata</taxon>
        <taxon>Craniata</taxon>
        <taxon>Vertebrata</taxon>
        <taxon>Euteleostomi</taxon>
        <taxon>Amphibia</taxon>
        <taxon>Batrachia</taxon>
        <taxon>Caudata</taxon>
        <taxon>Salamandroidea</taxon>
        <taxon>Salamandridae</taxon>
        <taxon>Pleurodelinae</taxon>
        <taxon>Pleurodeles</taxon>
    </lineage>
</organism>
<dbReference type="EMBL" id="JANPWB010000004">
    <property type="protein sequence ID" value="KAJ1194018.1"/>
    <property type="molecule type" value="Genomic_DNA"/>
</dbReference>
<protein>
    <submittedName>
        <fullName evidence="1">Uncharacterized protein</fullName>
    </submittedName>
</protein>
<proteinExistence type="predicted"/>
<reference evidence="1" key="1">
    <citation type="journal article" date="2022" name="bioRxiv">
        <title>Sequencing and chromosome-scale assembly of the giantPleurodeles waltlgenome.</title>
        <authorList>
            <person name="Brown T."/>
            <person name="Elewa A."/>
            <person name="Iarovenko S."/>
            <person name="Subramanian E."/>
            <person name="Araus A.J."/>
            <person name="Petzold A."/>
            <person name="Susuki M."/>
            <person name="Suzuki K.-i.T."/>
            <person name="Hayashi T."/>
            <person name="Toyoda A."/>
            <person name="Oliveira C."/>
            <person name="Osipova E."/>
            <person name="Leigh N.D."/>
            <person name="Simon A."/>
            <person name="Yun M.H."/>
        </authorList>
    </citation>
    <scope>NUCLEOTIDE SEQUENCE</scope>
    <source>
        <strain evidence="1">20211129_DDA</strain>
        <tissue evidence="1">Liver</tissue>
    </source>
</reference>
<gene>
    <name evidence="1" type="ORF">NDU88_003313</name>
</gene>
<keyword evidence="2" id="KW-1185">Reference proteome</keyword>
<comment type="caution">
    <text evidence="1">The sequence shown here is derived from an EMBL/GenBank/DDBJ whole genome shotgun (WGS) entry which is preliminary data.</text>
</comment>
<sequence>MEFHCDGGGQCVRWCSRCHSGSKVTSPHHTLPPLTLLEPQEYRQPRTGFANIANFRYHQDDYLLKRCQKVDVVEFAKPFSWL</sequence>
<dbReference type="Proteomes" id="UP001066276">
    <property type="component" value="Chromosome 2_2"/>
</dbReference>
<accession>A0AAV7V249</accession>
<dbReference type="AlphaFoldDB" id="A0AAV7V249"/>
<evidence type="ECO:0000313" key="1">
    <source>
        <dbReference type="EMBL" id="KAJ1194018.1"/>
    </source>
</evidence>